<evidence type="ECO:0000313" key="10">
    <source>
        <dbReference type="EMBL" id="SFR88912.1"/>
    </source>
</evidence>
<dbReference type="SUPFAM" id="SSF51735">
    <property type="entry name" value="NAD(P)-binding Rossmann-fold domains"/>
    <property type="match status" value="1"/>
</dbReference>
<evidence type="ECO:0000256" key="2">
    <source>
        <dbReference type="ARBA" id="ARBA00012935"/>
    </source>
</evidence>
<dbReference type="Gene3D" id="3.40.50.720">
    <property type="entry name" value="NAD(P)-binding Rossmann-like Domain"/>
    <property type="match status" value="2"/>
</dbReference>
<dbReference type="NCBIfam" id="TIGR03026">
    <property type="entry name" value="NDP-sugDHase"/>
    <property type="match status" value="1"/>
</dbReference>
<dbReference type="InterPro" id="IPR028359">
    <property type="entry name" value="UDP_ManNAc/GlcNAc_DH"/>
</dbReference>
<feature type="domain" description="UDP-glucose/GDP-mannose dehydrogenase C-terminal" evidence="9">
    <location>
        <begin position="339"/>
        <end position="439"/>
    </location>
</feature>
<dbReference type="Pfam" id="PF00984">
    <property type="entry name" value="UDPG_MGDP_dh"/>
    <property type="match status" value="1"/>
</dbReference>
<dbReference type="SUPFAM" id="SSF48179">
    <property type="entry name" value="6-phosphogluconate dehydrogenase C-terminal domain-like"/>
    <property type="match status" value="1"/>
</dbReference>
<dbReference type="EC" id="1.1.1.336" evidence="2"/>
<dbReference type="GO" id="GO:0089714">
    <property type="term" value="F:UDP-N-acetyl-D-mannosamine dehydrogenase activity"/>
    <property type="evidence" value="ECO:0007669"/>
    <property type="project" value="UniProtKB-EC"/>
</dbReference>
<keyword evidence="5" id="KW-0520">NAD</keyword>
<gene>
    <name evidence="10" type="ORF">SAMN05216559_0551</name>
</gene>
<dbReference type="Pfam" id="PF03721">
    <property type="entry name" value="UDPG_MGDP_dh_N"/>
    <property type="match status" value="1"/>
</dbReference>
<dbReference type="AlphaFoldDB" id="A0A1I6KCE5"/>
<dbReference type="OrthoDB" id="372050at2157"/>
<dbReference type="GO" id="GO:0051287">
    <property type="term" value="F:NAD binding"/>
    <property type="evidence" value="ECO:0007669"/>
    <property type="project" value="InterPro"/>
</dbReference>
<dbReference type="PIRSF" id="PIRSF500136">
    <property type="entry name" value="UDP_ManNAc_DH"/>
    <property type="match status" value="1"/>
</dbReference>
<dbReference type="GO" id="GO:0000271">
    <property type="term" value="P:polysaccharide biosynthetic process"/>
    <property type="evidence" value="ECO:0007669"/>
    <property type="project" value="InterPro"/>
</dbReference>
<dbReference type="PIRSF" id="PIRSF000124">
    <property type="entry name" value="UDPglc_GDPman_dh"/>
    <property type="match status" value="1"/>
</dbReference>
<dbReference type="InterPro" id="IPR008927">
    <property type="entry name" value="6-PGluconate_DH-like_C_sf"/>
</dbReference>
<evidence type="ECO:0000256" key="1">
    <source>
        <dbReference type="ARBA" id="ARBA00006601"/>
    </source>
</evidence>
<dbReference type="STRING" id="767519.SAMN05216559_0551"/>
<protein>
    <recommendedName>
        <fullName evidence="3">UDP-N-acetyl-D-mannosamine dehydrogenase</fullName>
        <ecNumber evidence="2">1.1.1.336</ecNumber>
    </recommendedName>
    <alternativeName>
        <fullName evidence="6">UDP-ManNAc 6-dehydrogenase</fullName>
    </alternativeName>
</protein>
<accession>A0A1I6KCE5</accession>
<dbReference type="RefSeq" id="WP_089813646.1">
    <property type="nucleotide sequence ID" value="NZ_FOZK01000001.1"/>
</dbReference>
<dbReference type="Pfam" id="PF03720">
    <property type="entry name" value="UDPG_MGDP_dh_C"/>
    <property type="match status" value="1"/>
</dbReference>
<proteinExistence type="inferred from homology"/>
<reference evidence="10 11" key="1">
    <citation type="submission" date="2016-10" db="EMBL/GenBank/DDBJ databases">
        <authorList>
            <person name="de Groot N.N."/>
        </authorList>
    </citation>
    <scope>NUCLEOTIDE SEQUENCE [LARGE SCALE GENOMIC DNA]</scope>
    <source>
        <strain evidence="10 11">CGMCC 1.10457</strain>
    </source>
</reference>
<dbReference type="GO" id="GO:0016628">
    <property type="term" value="F:oxidoreductase activity, acting on the CH-CH group of donors, NAD or NADP as acceptor"/>
    <property type="evidence" value="ECO:0007669"/>
    <property type="project" value="InterPro"/>
</dbReference>
<evidence type="ECO:0000256" key="4">
    <source>
        <dbReference type="ARBA" id="ARBA00023002"/>
    </source>
</evidence>
<evidence type="ECO:0000256" key="8">
    <source>
        <dbReference type="PIRNR" id="PIRNR000124"/>
    </source>
</evidence>
<dbReference type="InterPro" id="IPR036291">
    <property type="entry name" value="NAD(P)-bd_dom_sf"/>
</dbReference>
<dbReference type="InterPro" id="IPR017476">
    <property type="entry name" value="UDP-Glc/GDP-Man"/>
</dbReference>
<organism evidence="10 11">
    <name type="scientific">Halomicrobium zhouii</name>
    <dbReference type="NCBI Taxonomy" id="767519"/>
    <lineage>
        <taxon>Archaea</taxon>
        <taxon>Methanobacteriati</taxon>
        <taxon>Methanobacteriota</taxon>
        <taxon>Stenosarchaea group</taxon>
        <taxon>Halobacteria</taxon>
        <taxon>Halobacteriales</taxon>
        <taxon>Haloarculaceae</taxon>
        <taxon>Halomicrobium</taxon>
    </lineage>
</organism>
<evidence type="ECO:0000256" key="6">
    <source>
        <dbReference type="ARBA" id="ARBA00030172"/>
    </source>
</evidence>
<dbReference type="SMART" id="SM00984">
    <property type="entry name" value="UDPG_MGDP_dh_C"/>
    <property type="match status" value="1"/>
</dbReference>
<dbReference type="PANTHER" id="PTHR43491">
    <property type="entry name" value="UDP-N-ACETYL-D-MANNOSAMINE DEHYDROGENASE"/>
    <property type="match status" value="1"/>
</dbReference>
<dbReference type="SUPFAM" id="SSF52413">
    <property type="entry name" value="UDP-glucose/GDP-mannose dehydrogenase C-terminal domain"/>
    <property type="match status" value="1"/>
</dbReference>
<keyword evidence="4" id="KW-0560">Oxidoreductase</keyword>
<dbReference type="InterPro" id="IPR036220">
    <property type="entry name" value="UDP-Glc/GDP-Man_DH_C_sf"/>
</dbReference>
<dbReference type="EMBL" id="FOZK01000001">
    <property type="protein sequence ID" value="SFR88912.1"/>
    <property type="molecule type" value="Genomic_DNA"/>
</dbReference>
<dbReference type="InterPro" id="IPR014027">
    <property type="entry name" value="UDP-Glc/GDP-Man_DH_C"/>
</dbReference>
<evidence type="ECO:0000313" key="11">
    <source>
        <dbReference type="Proteomes" id="UP000199062"/>
    </source>
</evidence>
<evidence type="ECO:0000256" key="5">
    <source>
        <dbReference type="ARBA" id="ARBA00023027"/>
    </source>
</evidence>
<dbReference type="InterPro" id="IPR014026">
    <property type="entry name" value="UDP-Glc/GDP-Man_DH_dimer"/>
</dbReference>
<evidence type="ECO:0000256" key="7">
    <source>
        <dbReference type="ARBA" id="ARBA00049130"/>
    </source>
</evidence>
<comment type="similarity">
    <text evidence="1 8">Belongs to the UDP-glucose/GDP-mannose dehydrogenase family.</text>
</comment>
<comment type="catalytic activity">
    <reaction evidence="7">
        <text>UDP-N-acetyl-alpha-D-mannosamine + 2 NAD(+) + H2O = UDP-N-acetyl-alpha-D-mannosaminouronate + 2 NADH + 3 H(+)</text>
        <dbReference type="Rhea" id="RHEA:25780"/>
        <dbReference type="ChEBI" id="CHEBI:15377"/>
        <dbReference type="ChEBI" id="CHEBI:15378"/>
        <dbReference type="ChEBI" id="CHEBI:57540"/>
        <dbReference type="ChEBI" id="CHEBI:57945"/>
        <dbReference type="ChEBI" id="CHEBI:68623"/>
        <dbReference type="ChEBI" id="CHEBI:70731"/>
        <dbReference type="EC" id="1.1.1.336"/>
    </reaction>
</comment>
<dbReference type="InterPro" id="IPR001732">
    <property type="entry name" value="UDP-Glc/GDP-Man_DH_N"/>
</dbReference>
<evidence type="ECO:0000256" key="3">
    <source>
        <dbReference type="ARBA" id="ARBA00016796"/>
    </source>
</evidence>
<keyword evidence="11" id="KW-1185">Reference proteome</keyword>
<name>A0A1I6KCE5_9EURY</name>
<sequence length="451" mass="48404">MNSLSEPDDGLEGIETERENQLLDPTATTVAVVGLGYVGLPLAVGFDDTGFDVVGYDVSQETIAALEAGTDTTGDLGDEAIVESEVSFTTSPDAISRAQYVVVTVPTPVDDDDRPSMEYVVAAGEEVGQHMTRGTTAVLESTVYPGATRQEFAPAIERGSGMTCGEDFFVGYSPERANPGDEEHGLSNVIKVVSGQDETVREDVAALYDLLVDAGVHRAPSMEVAESAKVIENVQRDLNIALVNELATVFEELDVDTRAVLEAAGTKWNFHEYEPGLVGGHCIPVDPHFLAYRARQAGAEPELIQTARAVNESMPHHVADLMVKALSEAGHPLGESRVLVLGLSYKPNVGDLRSSKVADVIAALKEYGIDVVGHDPYADDEAIEAQFDVEAQPTLSLEGFDGLLLATPHEEFRDVDPRVLADRLDDDPAIVDVDGTVDRSLLPESVSYRRV</sequence>
<dbReference type="Proteomes" id="UP000199062">
    <property type="component" value="Unassembled WGS sequence"/>
</dbReference>
<evidence type="ECO:0000259" key="9">
    <source>
        <dbReference type="SMART" id="SM00984"/>
    </source>
</evidence>
<dbReference type="PANTHER" id="PTHR43491:SF2">
    <property type="entry name" value="UDP-N-ACETYL-D-MANNOSAMINE DEHYDROGENASE"/>
    <property type="match status" value="1"/>
</dbReference>